<feature type="domain" description="Copper amine oxidase-like N-terminal" evidence="2">
    <location>
        <begin position="34"/>
        <end position="141"/>
    </location>
</feature>
<protein>
    <submittedName>
        <fullName evidence="3">Copper amine oxidase N-terminal domain-containing protein</fullName>
    </submittedName>
</protein>
<keyword evidence="1" id="KW-0732">Signal</keyword>
<sequence length="260" mass="28773">MIKTGLKIAISMLLLSSTAAPAFAASTGKGITTVINGTIIQPDVNPVIEKGRTLVPIRALASLDLEFLWDGRDKIATVKNKDGKYAMLRLDETMARVNGQEVKLDAPVTVIQGRVFVPLRFISEAFGFQVQYDAERSMVTIDRPAFAPGVFIDWESANDPILNDVIKENLQNTLKSMANKDQAAFKSVFIQNTASSAFLYLLDNEYRFESLGEVRDNGEGRIEVPVAGKVKNSEGTVKTTNLIFYYMKNKQGEWRLASID</sequence>
<dbReference type="Proteomes" id="UP001589747">
    <property type="component" value="Unassembled WGS sequence"/>
</dbReference>
<dbReference type="InterPro" id="IPR036582">
    <property type="entry name" value="Mao_N_sf"/>
</dbReference>
<evidence type="ECO:0000313" key="4">
    <source>
        <dbReference type="Proteomes" id="UP001589747"/>
    </source>
</evidence>
<dbReference type="SUPFAM" id="SSF55383">
    <property type="entry name" value="Copper amine oxidase, domain N"/>
    <property type="match status" value="1"/>
</dbReference>
<dbReference type="InterPro" id="IPR012854">
    <property type="entry name" value="Cu_amine_oxidase-like_N"/>
</dbReference>
<keyword evidence="4" id="KW-1185">Reference proteome</keyword>
<evidence type="ECO:0000313" key="3">
    <source>
        <dbReference type="EMBL" id="MFB9324705.1"/>
    </source>
</evidence>
<comment type="caution">
    <text evidence="3">The sequence shown here is derived from an EMBL/GenBank/DDBJ whole genome shotgun (WGS) entry which is preliminary data.</text>
</comment>
<feature type="chain" id="PRO_5045061108" evidence="1">
    <location>
        <begin position="25"/>
        <end position="260"/>
    </location>
</feature>
<dbReference type="Gene3D" id="3.30.457.10">
    <property type="entry name" value="Copper amine oxidase-like, N-terminal domain"/>
    <property type="match status" value="1"/>
</dbReference>
<evidence type="ECO:0000259" key="2">
    <source>
        <dbReference type="Pfam" id="PF07833"/>
    </source>
</evidence>
<proteinExistence type="predicted"/>
<dbReference type="EMBL" id="JBHMDO010000003">
    <property type="protein sequence ID" value="MFB9324705.1"/>
    <property type="molecule type" value="Genomic_DNA"/>
</dbReference>
<organism evidence="3 4">
    <name type="scientific">Paenibacillus aurantiacus</name>
    <dbReference type="NCBI Taxonomy" id="1936118"/>
    <lineage>
        <taxon>Bacteria</taxon>
        <taxon>Bacillati</taxon>
        <taxon>Bacillota</taxon>
        <taxon>Bacilli</taxon>
        <taxon>Bacillales</taxon>
        <taxon>Paenibacillaceae</taxon>
        <taxon>Paenibacillus</taxon>
    </lineage>
</organism>
<dbReference type="Pfam" id="PF07833">
    <property type="entry name" value="Cu_amine_oxidN1"/>
    <property type="match status" value="1"/>
</dbReference>
<evidence type="ECO:0000256" key="1">
    <source>
        <dbReference type="SAM" id="SignalP"/>
    </source>
</evidence>
<gene>
    <name evidence="3" type="ORF">ACFFSY_01970</name>
</gene>
<dbReference type="RefSeq" id="WP_377489086.1">
    <property type="nucleotide sequence ID" value="NZ_JBHMDO010000003.1"/>
</dbReference>
<accession>A0ABV5KII6</accession>
<name>A0ABV5KII6_9BACL</name>
<feature type="signal peptide" evidence="1">
    <location>
        <begin position="1"/>
        <end position="24"/>
    </location>
</feature>
<reference evidence="3 4" key="1">
    <citation type="submission" date="2024-09" db="EMBL/GenBank/DDBJ databases">
        <authorList>
            <person name="Sun Q."/>
            <person name="Mori K."/>
        </authorList>
    </citation>
    <scope>NUCLEOTIDE SEQUENCE [LARGE SCALE GENOMIC DNA]</scope>
    <source>
        <strain evidence="3 4">TISTR 2452</strain>
    </source>
</reference>